<name>A0A640VMS1_9RHOB</name>
<evidence type="ECO:0000259" key="2">
    <source>
        <dbReference type="Pfam" id="PF13441"/>
    </source>
</evidence>
<comment type="caution">
    <text evidence="3">The sequence shown here is derived from an EMBL/GenBank/DDBJ whole genome shotgun (WGS) entry which is preliminary data.</text>
</comment>
<feature type="signal peptide" evidence="1">
    <location>
        <begin position="1"/>
        <end position="18"/>
    </location>
</feature>
<evidence type="ECO:0000313" key="4">
    <source>
        <dbReference type="Proteomes" id="UP000436522"/>
    </source>
</evidence>
<dbReference type="RefSeq" id="WP_159974782.1">
    <property type="nucleotide sequence ID" value="NZ_BLIV01000001.1"/>
</dbReference>
<keyword evidence="4" id="KW-1185">Reference proteome</keyword>
<dbReference type="PROSITE" id="PS51257">
    <property type="entry name" value="PROKAR_LIPOPROTEIN"/>
    <property type="match status" value="1"/>
</dbReference>
<dbReference type="Proteomes" id="UP000436522">
    <property type="component" value="Unassembled WGS sequence"/>
</dbReference>
<gene>
    <name evidence="3" type="ORF">So717_06870</name>
</gene>
<dbReference type="AlphaFoldDB" id="A0A640VMS1"/>
<dbReference type="EMBL" id="BLIV01000001">
    <property type="protein sequence ID" value="GFE48934.1"/>
    <property type="molecule type" value="Genomic_DNA"/>
</dbReference>
<proteinExistence type="predicted"/>
<organism evidence="3 4">
    <name type="scientific">Roseobacter cerasinus</name>
    <dbReference type="NCBI Taxonomy" id="2602289"/>
    <lineage>
        <taxon>Bacteria</taxon>
        <taxon>Pseudomonadati</taxon>
        <taxon>Pseudomonadota</taxon>
        <taxon>Alphaproteobacteria</taxon>
        <taxon>Rhodobacterales</taxon>
        <taxon>Roseobacteraceae</taxon>
        <taxon>Roseobacter</taxon>
    </lineage>
</organism>
<accession>A0A640VMS1</accession>
<keyword evidence="1" id="KW-0732">Signal</keyword>
<reference evidence="3 4" key="1">
    <citation type="submission" date="2019-12" db="EMBL/GenBank/DDBJ databases">
        <title>Roseobacter cerasinus sp. nov., isolated from seawater around aquaculture.</title>
        <authorList>
            <person name="Muramatsu S."/>
            <person name="Takabe Y."/>
            <person name="Mori K."/>
            <person name="Takaichi S."/>
            <person name="Hanada S."/>
        </authorList>
    </citation>
    <scope>NUCLEOTIDE SEQUENCE [LARGE SCALE GENOMIC DNA]</scope>
    <source>
        <strain evidence="3 4">AI77</strain>
    </source>
</reference>
<feature type="chain" id="PRO_5024925109" description="YMGG-like Gly-zipper domain-containing protein" evidence="1">
    <location>
        <begin position="19"/>
        <end position="87"/>
    </location>
</feature>
<feature type="domain" description="YMGG-like Gly-zipper" evidence="2">
    <location>
        <begin position="23"/>
        <end position="59"/>
    </location>
</feature>
<dbReference type="InterPro" id="IPR027367">
    <property type="entry name" value="Gly-zipper_YMGG"/>
</dbReference>
<dbReference type="Pfam" id="PF13441">
    <property type="entry name" value="Gly-zipper_YMGG"/>
    <property type="match status" value="1"/>
</dbReference>
<sequence length="87" mass="8706">MRKIVLTLPLIAAVAACATQDQNTIAGTLGGAAAGYALDDNDRGRGALVGAAAGAIAGNQLVRPTGTNSRNCTYQNPDGSRYTAACP</sequence>
<protein>
    <recommendedName>
        <fullName evidence="2">YMGG-like Gly-zipper domain-containing protein</fullName>
    </recommendedName>
</protein>
<evidence type="ECO:0000313" key="3">
    <source>
        <dbReference type="EMBL" id="GFE48934.1"/>
    </source>
</evidence>
<evidence type="ECO:0000256" key="1">
    <source>
        <dbReference type="SAM" id="SignalP"/>
    </source>
</evidence>